<gene>
    <name evidence="1" type="ORF">JEQ12_012923</name>
</gene>
<dbReference type="GO" id="GO:0005783">
    <property type="term" value="C:endoplasmic reticulum"/>
    <property type="evidence" value="ECO:0007669"/>
    <property type="project" value="TreeGrafter"/>
</dbReference>
<comment type="caution">
    <text evidence="1">The sequence shown here is derived from an EMBL/GenBank/DDBJ whole genome shotgun (WGS) entry which is preliminary data.</text>
</comment>
<sequence>MVHLDPLDPHQPSQCITLLYIFEEMHFDLGINDWLCKYVYDHIVAEHSAVIPELAATVATFAITTLQLCLMILSTCGHALTALASTLSSVYRSWQSRGL</sequence>
<accession>A0A835ZMW4</accession>
<dbReference type="PANTHER" id="PTHR13285:SF19">
    <property type="entry name" value="PROTEIN-CYSTEINE N-PALMITOYLTRANSFERASE HHAT-LIKE PROTEIN"/>
    <property type="match status" value="1"/>
</dbReference>
<evidence type="ECO:0000313" key="1">
    <source>
        <dbReference type="EMBL" id="KAG5194647.1"/>
    </source>
</evidence>
<dbReference type="InterPro" id="IPR051085">
    <property type="entry name" value="MB_O-acyltransferase"/>
</dbReference>
<protein>
    <submittedName>
        <fullName evidence="1">Uncharacterized protein</fullName>
    </submittedName>
</protein>
<reference evidence="1 2" key="1">
    <citation type="submission" date="2020-12" db="EMBL/GenBank/DDBJ databases">
        <title>De novo assembly of Tibetan sheep genome.</title>
        <authorList>
            <person name="Li X."/>
        </authorList>
    </citation>
    <scope>NUCLEOTIDE SEQUENCE [LARGE SCALE GENOMIC DNA]</scope>
    <source>
        <tissue evidence="1">Heart</tissue>
    </source>
</reference>
<dbReference type="AlphaFoldDB" id="A0A835ZMW4"/>
<dbReference type="PANTHER" id="PTHR13285">
    <property type="entry name" value="ACYLTRANSFERASE"/>
    <property type="match status" value="1"/>
</dbReference>
<organism evidence="1 2">
    <name type="scientific">Ovis aries</name>
    <name type="common">Sheep</name>
    <dbReference type="NCBI Taxonomy" id="9940"/>
    <lineage>
        <taxon>Eukaryota</taxon>
        <taxon>Metazoa</taxon>
        <taxon>Chordata</taxon>
        <taxon>Craniata</taxon>
        <taxon>Vertebrata</taxon>
        <taxon>Euteleostomi</taxon>
        <taxon>Mammalia</taxon>
        <taxon>Eutheria</taxon>
        <taxon>Laurasiatheria</taxon>
        <taxon>Artiodactyla</taxon>
        <taxon>Ruminantia</taxon>
        <taxon>Pecora</taxon>
        <taxon>Bovidae</taxon>
        <taxon>Caprinae</taxon>
        <taxon>Ovis</taxon>
    </lineage>
</organism>
<dbReference type="EMBL" id="JAEMGP010000025">
    <property type="protein sequence ID" value="KAG5194647.1"/>
    <property type="molecule type" value="Genomic_DNA"/>
</dbReference>
<dbReference type="GO" id="GO:0016746">
    <property type="term" value="F:acyltransferase activity"/>
    <property type="evidence" value="ECO:0007669"/>
    <property type="project" value="TreeGrafter"/>
</dbReference>
<dbReference type="Proteomes" id="UP000664991">
    <property type="component" value="Unassembled WGS sequence"/>
</dbReference>
<proteinExistence type="predicted"/>
<evidence type="ECO:0000313" key="2">
    <source>
        <dbReference type="Proteomes" id="UP000664991"/>
    </source>
</evidence>
<name>A0A835ZMW4_SHEEP</name>